<dbReference type="AlphaFoldDB" id="A0A1H6KG34"/>
<name>A0A1H6KG34_9RHOB</name>
<dbReference type="GO" id="GO:0005886">
    <property type="term" value="C:plasma membrane"/>
    <property type="evidence" value="ECO:0007669"/>
    <property type="project" value="TreeGrafter"/>
</dbReference>
<dbReference type="STRING" id="65735.SAMN04488075_0951"/>
<dbReference type="Proteomes" id="UP000199125">
    <property type="component" value="Unassembled WGS sequence"/>
</dbReference>
<dbReference type="GO" id="GO:0004713">
    <property type="term" value="F:protein tyrosine kinase activity"/>
    <property type="evidence" value="ECO:0007669"/>
    <property type="project" value="TreeGrafter"/>
</dbReference>
<feature type="coiled-coil region" evidence="1">
    <location>
        <begin position="280"/>
        <end position="359"/>
    </location>
</feature>
<sequence>MASDHSSTATMTAVTAADRGIAPDGAARALGRPAARPAALLPFPATDPQARPVAPPAQFARPRPRHWALLASLLLLVVLPAALWGGYLWTRASDQYVSTVGFSVRKEESPPAMDMFGSILGGGFAGTASDTDILYEFLGSSDLVQRVDRALDLRAMFSRPWPHDFLFAFDPSGTIEDLTDYWRRQLRIYYDDSAGIITLRVSAFTPQDAQTLARTVFAESEQVVNALSEQARRDATRHAGAELEKTRVLLTEARQAMTAFRMRTRILDPAADLGAHMTVTTALQAQLAEAQVTLDTLRRNAPAGDNRITQAELRIESLHNRIEQERGKFSASTPEGDSYAQLIAEYERLKVDLEFAEGAYQAARIAHETALQGAQRQSRYLAAHIAPTLAERSLLPSRPWLLVLGAGGLFLLWSIGALVCYSQRDRR</sequence>
<evidence type="ECO:0000256" key="1">
    <source>
        <dbReference type="SAM" id="Coils"/>
    </source>
</evidence>
<proteinExistence type="predicted"/>
<evidence type="ECO:0000313" key="3">
    <source>
        <dbReference type="EMBL" id="SEH71647.1"/>
    </source>
</evidence>
<accession>A0A1H6KG34</accession>
<organism evidence="3 4">
    <name type="scientific">Paracoccus alkenifer</name>
    <dbReference type="NCBI Taxonomy" id="65735"/>
    <lineage>
        <taxon>Bacteria</taxon>
        <taxon>Pseudomonadati</taxon>
        <taxon>Pseudomonadota</taxon>
        <taxon>Alphaproteobacteria</taxon>
        <taxon>Rhodobacterales</taxon>
        <taxon>Paracoccaceae</taxon>
        <taxon>Paracoccus</taxon>
    </lineage>
</organism>
<keyword evidence="2" id="KW-0472">Membrane</keyword>
<protein>
    <submittedName>
        <fullName evidence="3">Capsular polysaccharide transport system permease protein</fullName>
    </submittedName>
</protein>
<feature type="transmembrane region" description="Helical" evidence="2">
    <location>
        <begin position="400"/>
        <end position="421"/>
    </location>
</feature>
<dbReference type="PANTHER" id="PTHR32309:SF13">
    <property type="entry name" value="FERRIC ENTEROBACTIN TRANSPORT PROTEIN FEPE"/>
    <property type="match status" value="1"/>
</dbReference>
<evidence type="ECO:0000313" key="4">
    <source>
        <dbReference type="Proteomes" id="UP000199125"/>
    </source>
</evidence>
<dbReference type="InterPro" id="IPR050445">
    <property type="entry name" value="Bact_polysacc_biosynth/exp"/>
</dbReference>
<keyword evidence="1" id="KW-0175">Coiled coil</keyword>
<keyword evidence="4" id="KW-1185">Reference proteome</keyword>
<reference evidence="4" key="1">
    <citation type="submission" date="2016-10" db="EMBL/GenBank/DDBJ databases">
        <authorList>
            <person name="Varghese N."/>
            <person name="Submissions S."/>
        </authorList>
    </citation>
    <scope>NUCLEOTIDE SEQUENCE [LARGE SCALE GENOMIC DNA]</scope>
    <source>
        <strain evidence="4">DSM 11593</strain>
    </source>
</reference>
<dbReference type="PANTHER" id="PTHR32309">
    <property type="entry name" value="TYROSINE-PROTEIN KINASE"/>
    <property type="match status" value="1"/>
</dbReference>
<feature type="transmembrane region" description="Helical" evidence="2">
    <location>
        <begin position="67"/>
        <end position="89"/>
    </location>
</feature>
<keyword evidence="2" id="KW-1133">Transmembrane helix</keyword>
<gene>
    <name evidence="3" type="ORF">SAMN04488075_0951</name>
</gene>
<evidence type="ECO:0000256" key="2">
    <source>
        <dbReference type="SAM" id="Phobius"/>
    </source>
</evidence>
<dbReference type="EMBL" id="FNXG01000001">
    <property type="protein sequence ID" value="SEH71647.1"/>
    <property type="molecule type" value="Genomic_DNA"/>
</dbReference>
<keyword evidence="2" id="KW-0812">Transmembrane</keyword>